<feature type="transmembrane region" description="Helical" evidence="2">
    <location>
        <begin position="68"/>
        <end position="85"/>
    </location>
</feature>
<feature type="transmembrane region" description="Helical" evidence="2">
    <location>
        <begin position="121"/>
        <end position="140"/>
    </location>
</feature>
<feature type="transmembrane region" description="Helical" evidence="2">
    <location>
        <begin position="175"/>
        <end position="195"/>
    </location>
</feature>
<proteinExistence type="predicted"/>
<feature type="transmembrane region" description="Helical" evidence="2">
    <location>
        <begin position="296"/>
        <end position="317"/>
    </location>
</feature>
<gene>
    <name evidence="3" type="ORF">GCM10009817_40580</name>
</gene>
<reference evidence="3 4" key="1">
    <citation type="journal article" date="2019" name="Int. J. Syst. Evol. Microbiol.">
        <title>The Global Catalogue of Microorganisms (GCM) 10K type strain sequencing project: providing services to taxonomists for standard genome sequencing and annotation.</title>
        <authorList>
            <consortium name="The Broad Institute Genomics Platform"/>
            <consortium name="The Broad Institute Genome Sequencing Center for Infectious Disease"/>
            <person name="Wu L."/>
            <person name="Ma J."/>
        </authorList>
    </citation>
    <scope>NUCLEOTIDE SEQUENCE [LARGE SCALE GENOMIC DNA]</scope>
    <source>
        <strain evidence="3 4">JCM 15628</strain>
    </source>
</reference>
<keyword evidence="2" id="KW-0472">Membrane</keyword>
<dbReference type="EMBL" id="BAAAPU010000012">
    <property type="protein sequence ID" value="GAA1994172.1"/>
    <property type="molecule type" value="Genomic_DNA"/>
</dbReference>
<accession>A0ABN2SZ79</accession>
<protein>
    <recommendedName>
        <fullName evidence="5">Beta-carotene 15,15'-dioxygenase</fullName>
    </recommendedName>
</protein>
<feature type="region of interest" description="Disordered" evidence="1">
    <location>
        <begin position="337"/>
        <end position="360"/>
    </location>
</feature>
<evidence type="ECO:0000313" key="4">
    <source>
        <dbReference type="Proteomes" id="UP001500013"/>
    </source>
</evidence>
<comment type="caution">
    <text evidence="3">The sequence shown here is derived from an EMBL/GenBank/DDBJ whole genome shotgun (WGS) entry which is preliminary data.</text>
</comment>
<keyword evidence="2" id="KW-0812">Transmembrane</keyword>
<evidence type="ECO:0008006" key="5">
    <source>
        <dbReference type="Google" id="ProtNLM"/>
    </source>
</evidence>
<evidence type="ECO:0000313" key="3">
    <source>
        <dbReference type="EMBL" id="GAA1994172.1"/>
    </source>
</evidence>
<evidence type="ECO:0000256" key="2">
    <source>
        <dbReference type="SAM" id="Phobius"/>
    </source>
</evidence>
<dbReference type="Proteomes" id="UP001500013">
    <property type="component" value="Unassembled WGS sequence"/>
</dbReference>
<feature type="transmembrane region" description="Helical" evidence="2">
    <location>
        <begin position="16"/>
        <end position="47"/>
    </location>
</feature>
<evidence type="ECO:0000256" key="1">
    <source>
        <dbReference type="SAM" id="MobiDB-lite"/>
    </source>
</evidence>
<sequence length="360" mass="37321">MTSEASPVLRSRTVTLLMLAAVAASLLVSTVAPMATAVVGLILFGVLHNLLEIRYVVGRFSSLLTPPFLYLLAALVAAVAVSRLVSGMAPGPARLAEIVLGYAILAAAAQHGLDGRRRVTAWVLLALAAVVSLAFPAYHFLALTHLHNVVPLFFLWDWSRRIASPRGRRAFRAVQVLWAVVVPVALLAGLVPWALSAHPGMVSSVVGDGESFLASVTPPGAAGALAVRVLVVFAFAQTMHYVVWVALLPRVAPDASAAFEARVPWATGPRLWAAGFVAAAVFAVLFGVDFDQGKALYAALASCTTYLELPVLLVLLAGGAPAAGGSGGTVIPLPGTRTVTTELPAGTPNEAPAEAGRHSA</sequence>
<keyword evidence="4" id="KW-1185">Reference proteome</keyword>
<name>A0ABN2SZ79_9MICO</name>
<keyword evidence="2" id="KW-1133">Transmembrane helix</keyword>
<feature type="transmembrane region" description="Helical" evidence="2">
    <location>
        <begin position="269"/>
        <end position="290"/>
    </location>
</feature>
<feature type="transmembrane region" description="Helical" evidence="2">
    <location>
        <begin position="91"/>
        <end position="109"/>
    </location>
</feature>
<organism evidence="3 4">
    <name type="scientific">Terrabacter lapilli</name>
    <dbReference type="NCBI Taxonomy" id="436231"/>
    <lineage>
        <taxon>Bacteria</taxon>
        <taxon>Bacillati</taxon>
        <taxon>Actinomycetota</taxon>
        <taxon>Actinomycetes</taxon>
        <taxon>Micrococcales</taxon>
        <taxon>Intrasporangiaceae</taxon>
        <taxon>Terrabacter</taxon>
    </lineage>
</organism>
<feature type="transmembrane region" description="Helical" evidence="2">
    <location>
        <begin position="225"/>
        <end position="248"/>
    </location>
</feature>